<sequence>MLAGWQPFDLAENFSRSSRNIIVTKRPGCHALFHYGTAYKTGPKFNPSRFRRVGKKGGLKGGESGVGGMERGFCRSPRELEASRTIQVEETTTKRTVLHLPVKAKMATREENKLLLLLLLRKKKRSGHQSKRWCLPTHDHIQTTLCLLEDAHRYVAQATKMRQRELDLSMHL</sequence>
<reference evidence="1" key="1">
    <citation type="submission" date="2020-11" db="EMBL/GenBank/DDBJ databases">
        <authorList>
            <person name="Tran Van P."/>
        </authorList>
    </citation>
    <scope>NUCLEOTIDE SEQUENCE</scope>
</reference>
<evidence type="ECO:0000313" key="1">
    <source>
        <dbReference type="EMBL" id="CAD7259903.1"/>
    </source>
</evidence>
<dbReference type="EMBL" id="OC001431">
    <property type="protein sequence ID" value="CAD7259903.1"/>
    <property type="molecule type" value="Genomic_DNA"/>
</dbReference>
<proteinExistence type="predicted"/>
<gene>
    <name evidence="1" type="ORF">TSIB3V08_LOCUS4097</name>
</gene>
<name>A0A7R9ASQ6_TIMSH</name>
<accession>A0A7R9ASQ6</accession>
<dbReference type="AlphaFoldDB" id="A0A7R9ASQ6"/>
<protein>
    <submittedName>
        <fullName evidence="1">Uncharacterized protein</fullName>
    </submittedName>
</protein>
<organism evidence="1">
    <name type="scientific">Timema shepardi</name>
    <name type="common">Walking stick</name>
    <dbReference type="NCBI Taxonomy" id="629360"/>
    <lineage>
        <taxon>Eukaryota</taxon>
        <taxon>Metazoa</taxon>
        <taxon>Ecdysozoa</taxon>
        <taxon>Arthropoda</taxon>
        <taxon>Hexapoda</taxon>
        <taxon>Insecta</taxon>
        <taxon>Pterygota</taxon>
        <taxon>Neoptera</taxon>
        <taxon>Polyneoptera</taxon>
        <taxon>Phasmatodea</taxon>
        <taxon>Timematodea</taxon>
        <taxon>Timematoidea</taxon>
        <taxon>Timematidae</taxon>
        <taxon>Timema</taxon>
    </lineage>
</organism>